<dbReference type="SMART" id="SM00965">
    <property type="entry name" value="STN"/>
    <property type="match status" value="1"/>
</dbReference>
<evidence type="ECO:0000256" key="5">
    <source>
        <dbReference type="SAM" id="SignalP"/>
    </source>
</evidence>
<protein>
    <submittedName>
        <fullName evidence="7">MSHA biogenesis protein MshL</fullName>
    </submittedName>
</protein>
<dbReference type="NCBIfam" id="TIGR02519">
    <property type="entry name" value="pilus_MshL"/>
    <property type="match status" value="1"/>
</dbReference>
<evidence type="ECO:0000256" key="2">
    <source>
        <dbReference type="ARBA" id="ARBA00023136"/>
    </source>
</evidence>
<feature type="signal peptide" evidence="5">
    <location>
        <begin position="1"/>
        <end position="20"/>
    </location>
</feature>
<comment type="caution">
    <text evidence="7">The sequence shown here is derived from an EMBL/GenBank/DDBJ whole genome shotgun (WGS) entry which is preliminary data.</text>
</comment>
<sequence>MKRVLLVAALSALLAACAHQPEQPPEEFQQALDPNAKGKASERPPLPESVRASLRGQQDQLRAASAQLLAEPRFSIAANDMPAAEFFAGLAVDSPYNFAVHPDVDGMITINLKDVTLTEALDVVGDIYGYDVRRNNRMIQVFPAGLRSETISLDYLALRRMGVSQTSVSSGGVKDSDRNSNSRSGSNSFGGNTNNNLLGNQGGTSNQAGSNLGGMQTNGSSISSSSETDWWKDLKAIIEGIVGTGDGRRVVVAPQAGLVTITALPGELRAAREFLERAQSRLQRQVILEARIVEVALNDDYQQGINWNDLFEAGSGVSDFFGVDQVTGSVSLSGGDVTAGGLGGVFGMTLNIGDFSGALNLLQSQGNVQVLSNPRVSAANNQKAVIKIGEDEYFVTDVSTTTVTGTATTSTPNIELTPFFSGISLDITPQISENGEVILHVHPSVVQTQEQEKVVKLNDDTFVLPLAQSNIRESDTIVKARNGEIVVLGGLMQTSYTDSESKAPFLGDIPVLGNLFKNTRRVEQKKELVILIRPTVIGAESWQEELQRSSDILKKWYGNE</sequence>
<name>A0A317Q925_9GAMM</name>
<evidence type="ECO:0000256" key="3">
    <source>
        <dbReference type="ARBA" id="ARBA00023237"/>
    </source>
</evidence>
<dbReference type="STRING" id="519453.SAMN04488070_1369"/>
<evidence type="ECO:0000313" key="7">
    <source>
        <dbReference type="EMBL" id="PWW13073.1"/>
    </source>
</evidence>
<dbReference type="Gene3D" id="3.30.1370.130">
    <property type="match status" value="1"/>
</dbReference>
<dbReference type="Pfam" id="PF00263">
    <property type="entry name" value="Secretin"/>
    <property type="match status" value="1"/>
</dbReference>
<feature type="region of interest" description="Disordered" evidence="4">
    <location>
        <begin position="22"/>
        <end position="47"/>
    </location>
</feature>
<dbReference type="AlphaFoldDB" id="A0A317Q925"/>
<evidence type="ECO:0000313" key="8">
    <source>
        <dbReference type="Proteomes" id="UP000246964"/>
    </source>
</evidence>
<keyword evidence="5" id="KW-0732">Signal</keyword>
<dbReference type="InterPro" id="IPR011514">
    <property type="entry name" value="Secretin_N_2"/>
</dbReference>
<feature type="region of interest" description="Disordered" evidence="4">
    <location>
        <begin position="167"/>
        <end position="224"/>
    </location>
</feature>
<dbReference type="Proteomes" id="UP000246964">
    <property type="component" value="Unassembled WGS sequence"/>
</dbReference>
<dbReference type="PANTHER" id="PTHR30332:SF17">
    <property type="entry name" value="TYPE IV PILIATION SYSTEM PROTEIN DR_0774-RELATED"/>
    <property type="match status" value="1"/>
</dbReference>
<proteinExistence type="predicted"/>
<dbReference type="PROSITE" id="PS51257">
    <property type="entry name" value="PROKAR_LIPOPROTEIN"/>
    <property type="match status" value="1"/>
</dbReference>
<dbReference type="InterPro" id="IPR001775">
    <property type="entry name" value="GspD/PilQ"/>
</dbReference>
<dbReference type="Pfam" id="PF07655">
    <property type="entry name" value="Secretin_N_2"/>
    <property type="match status" value="1"/>
</dbReference>
<feature type="compositionally biased region" description="Low complexity" evidence="4">
    <location>
        <begin position="181"/>
        <end position="207"/>
    </location>
</feature>
<dbReference type="InterPro" id="IPR013358">
    <property type="entry name" value="Pilus_biogenesis_MshL"/>
</dbReference>
<dbReference type="PRINTS" id="PR00811">
    <property type="entry name" value="BCTERIALGSPD"/>
</dbReference>
<reference evidence="7 8" key="1">
    <citation type="submission" date="2018-05" db="EMBL/GenBank/DDBJ databases">
        <title>Freshwater and sediment microbial communities from various areas in North America, analyzing microbe dynamics in response to fracking.</title>
        <authorList>
            <person name="Lamendella R."/>
        </authorList>
    </citation>
    <scope>NUCLEOTIDE SEQUENCE [LARGE SCALE GENOMIC DNA]</scope>
    <source>
        <strain evidence="7 8">125B1</strain>
    </source>
</reference>
<dbReference type="GO" id="GO:0009306">
    <property type="term" value="P:protein secretion"/>
    <property type="evidence" value="ECO:0007669"/>
    <property type="project" value="InterPro"/>
</dbReference>
<dbReference type="OrthoDB" id="9775455at2"/>
<dbReference type="GO" id="GO:0009297">
    <property type="term" value="P:pilus assembly"/>
    <property type="evidence" value="ECO:0007669"/>
    <property type="project" value="InterPro"/>
</dbReference>
<evidence type="ECO:0000256" key="4">
    <source>
        <dbReference type="SAM" id="MobiDB-lite"/>
    </source>
</evidence>
<dbReference type="Pfam" id="PF07660">
    <property type="entry name" value="STN"/>
    <property type="match status" value="1"/>
</dbReference>
<dbReference type="InterPro" id="IPR050810">
    <property type="entry name" value="Bact_Secretion_Sys_Channel"/>
</dbReference>
<organism evidence="7 8">
    <name type="scientific">Pseudidiomarina maritima</name>
    <dbReference type="NCBI Taxonomy" id="519453"/>
    <lineage>
        <taxon>Bacteria</taxon>
        <taxon>Pseudomonadati</taxon>
        <taxon>Pseudomonadota</taxon>
        <taxon>Gammaproteobacteria</taxon>
        <taxon>Alteromonadales</taxon>
        <taxon>Idiomarinaceae</taxon>
        <taxon>Pseudidiomarina</taxon>
    </lineage>
</organism>
<gene>
    <name evidence="7" type="ORF">DET45_107104</name>
</gene>
<dbReference type="PANTHER" id="PTHR30332">
    <property type="entry name" value="PROBABLE GENERAL SECRETION PATHWAY PROTEIN D"/>
    <property type="match status" value="1"/>
</dbReference>
<dbReference type="GO" id="GO:0015627">
    <property type="term" value="C:type II protein secretion system complex"/>
    <property type="evidence" value="ECO:0007669"/>
    <property type="project" value="TreeGrafter"/>
</dbReference>
<dbReference type="GO" id="GO:0019867">
    <property type="term" value="C:outer membrane"/>
    <property type="evidence" value="ECO:0007669"/>
    <property type="project" value="InterPro"/>
</dbReference>
<keyword evidence="2" id="KW-0472">Membrane</keyword>
<accession>A0A317Q925</accession>
<evidence type="ECO:0000256" key="1">
    <source>
        <dbReference type="ARBA" id="ARBA00022448"/>
    </source>
</evidence>
<dbReference type="InterPro" id="IPR004846">
    <property type="entry name" value="T2SS/T3SS_dom"/>
</dbReference>
<feature type="compositionally biased region" description="Polar residues" evidence="4">
    <location>
        <begin position="208"/>
        <end position="219"/>
    </location>
</feature>
<feature type="chain" id="PRO_5016436530" evidence="5">
    <location>
        <begin position="21"/>
        <end position="560"/>
    </location>
</feature>
<evidence type="ECO:0000259" key="6">
    <source>
        <dbReference type="SMART" id="SM00965"/>
    </source>
</evidence>
<keyword evidence="3" id="KW-0998">Cell outer membrane</keyword>
<keyword evidence="1" id="KW-0813">Transport</keyword>
<dbReference type="RefSeq" id="WP_110076010.1">
    <property type="nucleotide sequence ID" value="NZ_QGTT01000007.1"/>
</dbReference>
<dbReference type="EMBL" id="QGTT01000007">
    <property type="protein sequence ID" value="PWW13073.1"/>
    <property type="molecule type" value="Genomic_DNA"/>
</dbReference>
<feature type="domain" description="Secretin/TonB short N-terminal" evidence="6">
    <location>
        <begin position="96"/>
        <end position="144"/>
    </location>
</feature>
<keyword evidence="8" id="KW-1185">Reference proteome</keyword>
<dbReference type="InterPro" id="IPR011662">
    <property type="entry name" value="Secretin/TonB_short_N"/>
</dbReference>